<keyword evidence="5 7" id="KW-0496">Mitochondrion</keyword>
<dbReference type="InterPro" id="IPR038375">
    <property type="entry name" value="NDUFAF7_sf"/>
</dbReference>
<dbReference type="PANTHER" id="PTHR12049">
    <property type="entry name" value="PROTEIN ARGININE METHYLTRANSFERASE NDUFAF7, MITOCHONDRIAL"/>
    <property type="match status" value="1"/>
</dbReference>
<gene>
    <name evidence="9" type="ORF">PV04_06052</name>
</gene>
<dbReference type="GO" id="GO:0035243">
    <property type="term" value="F:protein-arginine omega-N symmetric methyltransferase activity"/>
    <property type="evidence" value="ECO:0007669"/>
    <property type="project" value="UniProtKB-EC"/>
</dbReference>
<evidence type="ECO:0000313" key="10">
    <source>
        <dbReference type="Proteomes" id="UP000054266"/>
    </source>
</evidence>
<comment type="function">
    <text evidence="7">Arginine methyltransferase involved in the assembly or stability of mitochondrial NADH:ubiquinone oxidoreductase complex (complex I).</text>
</comment>
<dbReference type="PANTHER" id="PTHR12049:SF7">
    <property type="entry name" value="PROTEIN ARGININE METHYLTRANSFERASE NDUFAF7, MITOCHONDRIAL"/>
    <property type="match status" value="1"/>
</dbReference>
<comment type="catalytic activity">
    <reaction evidence="6 7">
        <text>L-arginyl-[protein] + 2 S-adenosyl-L-methionine = N(omega),N(omega)'-dimethyl-L-arginyl-[protein] + 2 S-adenosyl-L-homocysteine + 2 H(+)</text>
        <dbReference type="Rhea" id="RHEA:48108"/>
        <dbReference type="Rhea" id="RHEA-COMP:10532"/>
        <dbReference type="Rhea" id="RHEA-COMP:11992"/>
        <dbReference type="ChEBI" id="CHEBI:15378"/>
        <dbReference type="ChEBI" id="CHEBI:29965"/>
        <dbReference type="ChEBI" id="CHEBI:57856"/>
        <dbReference type="ChEBI" id="CHEBI:59789"/>
        <dbReference type="ChEBI" id="CHEBI:88221"/>
        <dbReference type="EC" id="2.1.1.320"/>
    </reaction>
</comment>
<dbReference type="GO" id="GO:0005739">
    <property type="term" value="C:mitochondrion"/>
    <property type="evidence" value="ECO:0007669"/>
    <property type="project" value="UniProtKB-SubCell"/>
</dbReference>
<feature type="region of interest" description="Disordered" evidence="8">
    <location>
        <begin position="325"/>
        <end position="346"/>
    </location>
</feature>
<proteinExistence type="inferred from homology"/>
<reference evidence="9 10" key="1">
    <citation type="submission" date="2015-01" db="EMBL/GenBank/DDBJ databases">
        <title>The Genome Sequence of Capronia semiimmersa CBS27337.</title>
        <authorList>
            <consortium name="The Broad Institute Genomics Platform"/>
            <person name="Cuomo C."/>
            <person name="de Hoog S."/>
            <person name="Gorbushina A."/>
            <person name="Stielow B."/>
            <person name="Teixiera M."/>
            <person name="Abouelleil A."/>
            <person name="Chapman S.B."/>
            <person name="Priest M."/>
            <person name="Young S.K."/>
            <person name="Wortman J."/>
            <person name="Nusbaum C."/>
            <person name="Birren B."/>
        </authorList>
    </citation>
    <scope>NUCLEOTIDE SEQUENCE [LARGE SCALE GENOMIC DNA]</scope>
    <source>
        <strain evidence="9 10">CBS 27337</strain>
    </source>
</reference>
<evidence type="ECO:0000256" key="1">
    <source>
        <dbReference type="ARBA" id="ARBA00004173"/>
    </source>
</evidence>
<feature type="region of interest" description="Disordered" evidence="8">
    <location>
        <begin position="34"/>
        <end position="69"/>
    </location>
</feature>
<dbReference type="EC" id="2.1.1.320" evidence="7"/>
<dbReference type="EMBL" id="KN846959">
    <property type="protein sequence ID" value="KIW66753.1"/>
    <property type="molecule type" value="Genomic_DNA"/>
</dbReference>
<comment type="subcellular location">
    <subcellularLocation>
        <location evidence="1 7">Mitochondrion</location>
    </subcellularLocation>
</comment>
<dbReference type="Proteomes" id="UP000054266">
    <property type="component" value="Unassembled WGS sequence"/>
</dbReference>
<comment type="similarity">
    <text evidence="2 7">Belongs to the NDUFAF7 family.</text>
</comment>
<dbReference type="InterPro" id="IPR029063">
    <property type="entry name" value="SAM-dependent_MTases_sf"/>
</dbReference>
<evidence type="ECO:0000256" key="2">
    <source>
        <dbReference type="ARBA" id="ARBA00005891"/>
    </source>
</evidence>
<dbReference type="Gene3D" id="3.40.50.12710">
    <property type="match status" value="1"/>
</dbReference>
<feature type="compositionally biased region" description="Basic and acidic residues" evidence="8">
    <location>
        <begin position="333"/>
        <end position="346"/>
    </location>
</feature>
<protein>
    <recommendedName>
        <fullName evidence="7">Protein arginine methyltransferase NDUFAF7</fullName>
        <ecNumber evidence="7">2.1.1.320</ecNumber>
    </recommendedName>
</protein>
<evidence type="ECO:0000256" key="8">
    <source>
        <dbReference type="SAM" id="MobiDB-lite"/>
    </source>
</evidence>
<accession>A0A0D2FFC5</accession>
<name>A0A0D2FFC5_9EURO</name>
<keyword evidence="4 7" id="KW-0808">Transferase</keyword>
<evidence type="ECO:0000256" key="5">
    <source>
        <dbReference type="ARBA" id="ARBA00023128"/>
    </source>
</evidence>
<dbReference type="InterPro" id="IPR003788">
    <property type="entry name" value="NDUFAF7"/>
</dbReference>
<dbReference type="SUPFAM" id="SSF53335">
    <property type="entry name" value="S-adenosyl-L-methionine-dependent methyltransferases"/>
    <property type="match status" value="1"/>
</dbReference>
<evidence type="ECO:0000256" key="7">
    <source>
        <dbReference type="RuleBase" id="RU364114"/>
    </source>
</evidence>
<feature type="compositionally biased region" description="Low complexity" evidence="8">
    <location>
        <begin position="49"/>
        <end position="64"/>
    </location>
</feature>
<evidence type="ECO:0000313" key="9">
    <source>
        <dbReference type="EMBL" id="KIW66753.1"/>
    </source>
</evidence>
<evidence type="ECO:0000256" key="3">
    <source>
        <dbReference type="ARBA" id="ARBA00022603"/>
    </source>
</evidence>
<dbReference type="AlphaFoldDB" id="A0A0D2FFC5"/>
<dbReference type="Pfam" id="PF02636">
    <property type="entry name" value="Methyltransf_28"/>
    <property type="match status" value="1"/>
</dbReference>
<evidence type="ECO:0000256" key="4">
    <source>
        <dbReference type="ARBA" id="ARBA00022679"/>
    </source>
</evidence>
<dbReference type="HOGENOM" id="CLU_024840_0_0_1"/>
<dbReference type="GO" id="GO:0032259">
    <property type="term" value="P:methylation"/>
    <property type="evidence" value="ECO:0007669"/>
    <property type="project" value="UniProtKB-KW"/>
</dbReference>
<sequence length="563" mass="61153">MRHGASGLIEQTRRLTSCRCRPFSSRFRATPLSFRHHDPAIVPSRRGYSQQSTRPEQSSPSSPSLPARTWSTPLAKTIAQAIEVTGPISIASYMRQCLTNPDGGYYTKGLASPTDADQFGSAGDFITSPEISQIFGELVGIWFMTEWMAQGRPSAGVQFIEVGPGRGTLMSDILRTIGQFKTFANAISAVWLVEAGDGLRKRQKDLLCGETAVLKEVRDSSGRNVCFEAISSQGIPVRWVEDVALLPGRNEGKGGDVHVPFIVAHEFFDALPIHAFESVAPKPEEAEVDTKAQLLTEAELRKHRSSTTSKLPQWRELLVAPTTPNLTALLSRDSGKSPDHREHDPEFQLTLAKASTPSSLVIPERPRYRALKSQVSSRVEVSPESSRYVMEFAHRIGGDSQLSSSPPASKSTPAGAALIIDYGPLDTVPVNSLRAIRKHKIISPFVYAGDADISADVDFGALADAALEASPGVEVHGPVEQGMWLTQLGIKERAERLLKELAKNSHGADSPEIEKRKTNLETGWKRLVEGGPKGMGKAYKVMAIVPENGGRRRPVGFGGHVVG</sequence>
<evidence type="ECO:0000256" key="6">
    <source>
        <dbReference type="ARBA" id="ARBA00048612"/>
    </source>
</evidence>
<keyword evidence="10" id="KW-1185">Reference proteome</keyword>
<organism evidence="9 10">
    <name type="scientific">Phialophora macrospora</name>
    <dbReference type="NCBI Taxonomy" id="1851006"/>
    <lineage>
        <taxon>Eukaryota</taxon>
        <taxon>Fungi</taxon>
        <taxon>Dikarya</taxon>
        <taxon>Ascomycota</taxon>
        <taxon>Pezizomycotina</taxon>
        <taxon>Eurotiomycetes</taxon>
        <taxon>Chaetothyriomycetidae</taxon>
        <taxon>Chaetothyriales</taxon>
        <taxon>Herpotrichiellaceae</taxon>
        <taxon>Phialophora</taxon>
    </lineage>
</organism>
<dbReference type="GO" id="GO:0032981">
    <property type="term" value="P:mitochondrial respiratory chain complex I assembly"/>
    <property type="evidence" value="ECO:0007669"/>
    <property type="project" value="TreeGrafter"/>
</dbReference>
<dbReference type="STRING" id="5601.A0A0D2FFC5"/>
<keyword evidence="3 7" id="KW-0489">Methyltransferase</keyword>